<comment type="caution">
    <text evidence="1">The sequence shown here is derived from an EMBL/GenBank/DDBJ whole genome shotgun (WGS) entry which is preliminary data.</text>
</comment>
<organism evidence="1">
    <name type="scientific">marine sediment metagenome</name>
    <dbReference type="NCBI Taxonomy" id="412755"/>
    <lineage>
        <taxon>unclassified sequences</taxon>
        <taxon>metagenomes</taxon>
        <taxon>ecological metagenomes</taxon>
    </lineage>
</organism>
<reference evidence="1" key="1">
    <citation type="journal article" date="2014" name="Front. Microbiol.">
        <title>High frequency of phylogenetically diverse reductive dehalogenase-homologous genes in deep subseafloor sedimentary metagenomes.</title>
        <authorList>
            <person name="Kawai M."/>
            <person name="Futagami T."/>
            <person name="Toyoda A."/>
            <person name="Takaki Y."/>
            <person name="Nishi S."/>
            <person name="Hori S."/>
            <person name="Arai W."/>
            <person name="Tsubouchi T."/>
            <person name="Morono Y."/>
            <person name="Uchiyama I."/>
            <person name="Ito T."/>
            <person name="Fujiyama A."/>
            <person name="Inagaki F."/>
            <person name="Takami H."/>
        </authorList>
    </citation>
    <scope>NUCLEOTIDE SEQUENCE</scope>
    <source>
        <strain evidence="1">Expedition CK06-06</strain>
    </source>
</reference>
<evidence type="ECO:0008006" key="2">
    <source>
        <dbReference type="Google" id="ProtNLM"/>
    </source>
</evidence>
<feature type="non-terminal residue" evidence="1">
    <location>
        <position position="39"/>
    </location>
</feature>
<gene>
    <name evidence="1" type="ORF">S01H1_34590</name>
</gene>
<dbReference type="EMBL" id="BARS01021544">
    <property type="protein sequence ID" value="GAG04842.1"/>
    <property type="molecule type" value="Genomic_DNA"/>
</dbReference>
<evidence type="ECO:0000313" key="1">
    <source>
        <dbReference type="EMBL" id="GAG04842.1"/>
    </source>
</evidence>
<name>X0V065_9ZZZZ</name>
<dbReference type="AlphaFoldDB" id="X0V065"/>
<accession>X0V065</accession>
<sequence>MDDDSEPIDVSGVLAEIAAGEDDATERLMPLVYDQMRQI</sequence>
<proteinExistence type="predicted"/>
<protein>
    <recommendedName>
        <fullName evidence="2">RNA polymerase subunit sigma</fullName>
    </recommendedName>
</protein>